<dbReference type="PANTHER" id="PTHR47268">
    <property type="entry name" value="ACYLPHOSPHATASE"/>
    <property type="match status" value="1"/>
</dbReference>
<dbReference type="EC" id="3.6.1.7" evidence="2 4"/>
<dbReference type="AlphaFoldDB" id="A0A2R3QH07"/>
<evidence type="ECO:0000256" key="5">
    <source>
        <dbReference type="RuleBase" id="RU004168"/>
    </source>
</evidence>
<dbReference type="PRINTS" id="PR00112">
    <property type="entry name" value="ACYLPHPHTASE"/>
</dbReference>
<reference evidence="7 8" key="1">
    <citation type="submission" date="2018-03" db="EMBL/GenBank/DDBJ databases">
        <title>Genome sequencing of Melaminivora sp.</title>
        <authorList>
            <person name="Kim S.-J."/>
            <person name="Heo J."/>
            <person name="Ahn J.-H."/>
            <person name="Kwon S.-W."/>
        </authorList>
    </citation>
    <scope>NUCLEOTIDE SEQUENCE [LARGE SCALE GENOMIC DNA]</scope>
    <source>
        <strain evidence="7 8">SC2-9</strain>
    </source>
</reference>
<dbReference type="GO" id="GO:0003998">
    <property type="term" value="F:acylphosphatase activity"/>
    <property type="evidence" value="ECO:0007669"/>
    <property type="project" value="UniProtKB-EC"/>
</dbReference>
<dbReference type="PROSITE" id="PS51160">
    <property type="entry name" value="ACYLPHOSPHATASE_3"/>
    <property type="match status" value="1"/>
</dbReference>
<dbReference type="SUPFAM" id="SSF54975">
    <property type="entry name" value="Acylphosphatase/BLUF domain-like"/>
    <property type="match status" value="1"/>
</dbReference>
<sequence length="111" mass="11959">MPDSLSAPAHPPGPDLPAPIARHLRIHGTVQGVYYRQSTVETAQRLGVAGWVRNRSDGSVEALAVGPAHAVQQLIDWAHQGPRAARVERVEVGEQALPEPAPHGFVQRETL</sequence>
<dbReference type="InterPro" id="IPR036046">
    <property type="entry name" value="Acylphosphatase-like_dom_sf"/>
</dbReference>
<evidence type="ECO:0000259" key="6">
    <source>
        <dbReference type="PROSITE" id="PS51160"/>
    </source>
</evidence>
<keyword evidence="8" id="KW-1185">Reference proteome</keyword>
<organism evidence="7 8">
    <name type="scientific">Melaminivora suipulveris</name>
    <dbReference type="NCBI Taxonomy" id="2109913"/>
    <lineage>
        <taxon>Bacteria</taxon>
        <taxon>Pseudomonadati</taxon>
        <taxon>Pseudomonadota</taxon>
        <taxon>Betaproteobacteria</taxon>
        <taxon>Burkholderiales</taxon>
        <taxon>Comamonadaceae</taxon>
        <taxon>Melaminivora</taxon>
    </lineage>
</organism>
<dbReference type="InterPro" id="IPR017968">
    <property type="entry name" value="Acylphosphatase_CS"/>
</dbReference>
<feature type="active site" evidence="4">
    <location>
        <position position="36"/>
    </location>
</feature>
<dbReference type="Pfam" id="PF00708">
    <property type="entry name" value="Acylphosphatase"/>
    <property type="match status" value="1"/>
</dbReference>
<feature type="active site" evidence="4">
    <location>
        <position position="54"/>
    </location>
</feature>
<dbReference type="Proteomes" id="UP000237925">
    <property type="component" value="Chromosome"/>
</dbReference>
<gene>
    <name evidence="7" type="ORF">C6568_09045</name>
</gene>
<dbReference type="RefSeq" id="WP_106685438.1">
    <property type="nucleotide sequence ID" value="NZ_CP027667.1"/>
</dbReference>
<comment type="catalytic activity">
    <reaction evidence="3 4">
        <text>an acyl phosphate + H2O = a carboxylate + phosphate + H(+)</text>
        <dbReference type="Rhea" id="RHEA:14965"/>
        <dbReference type="ChEBI" id="CHEBI:15377"/>
        <dbReference type="ChEBI" id="CHEBI:15378"/>
        <dbReference type="ChEBI" id="CHEBI:29067"/>
        <dbReference type="ChEBI" id="CHEBI:43474"/>
        <dbReference type="ChEBI" id="CHEBI:59918"/>
        <dbReference type="EC" id="3.6.1.7"/>
    </reaction>
</comment>
<comment type="similarity">
    <text evidence="1 5">Belongs to the acylphosphatase family.</text>
</comment>
<dbReference type="PROSITE" id="PS00151">
    <property type="entry name" value="ACYLPHOSPHATASE_2"/>
    <property type="match status" value="1"/>
</dbReference>
<dbReference type="Gene3D" id="3.30.70.100">
    <property type="match status" value="1"/>
</dbReference>
<proteinExistence type="inferred from homology"/>
<dbReference type="PANTHER" id="PTHR47268:SF4">
    <property type="entry name" value="ACYLPHOSPHATASE"/>
    <property type="match status" value="1"/>
</dbReference>
<feature type="domain" description="Acylphosphatase-like" evidence="6">
    <location>
        <begin position="21"/>
        <end position="109"/>
    </location>
</feature>
<dbReference type="InterPro" id="IPR001792">
    <property type="entry name" value="Acylphosphatase-like_dom"/>
</dbReference>
<keyword evidence="4" id="KW-0378">Hydrolase</keyword>
<dbReference type="EMBL" id="CP027667">
    <property type="protein sequence ID" value="AVO51049.1"/>
    <property type="molecule type" value="Genomic_DNA"/>
</dbReference>
<dbReference type="InterPro" id="IPR020456">
    <property type="entry name" value="Acylphosphatase"/>
</dbReference>
<accession>A0A2R3QH07</accession>
<evidence type="ECO:0000256" key="1">
    <source>
        <dbReference type="ARBA" id="ARBA00005614"/>
    </source>
</evidence>
<evidence type="ECO:0000256" key="3">
    <source>
        <dbReference type="ARBA" id="ARBA00047645"/>
    </source>
</evidence>
<dbReference type="OrthoDB" id="5295388at2"/>
<evidence type="ECO:0000256" key="2">
    <source>
        <dbReference type="ARBA" id="ARBA00012150"/>
    </source>
</evidence>
<evidence type="ECO:0000313" key="7">
    <source>
        <dbReference type="EMBL" id="AVO51049.1"/>
    </source>
</evidence>
<evidence type="ECO:0000313" key="8">
    <source>
        <dbReference type="Proteomes" id="UP000237925"/>
    </source>
</evidence>
<evidence type="ECO:0000256" key="4">
    <source>
        <dbReference type="PROSITE-ProRule" id="PRU00520"/>
    </source>
</evidence>
<name>A0A2R3QH07_9BURK</name>
<protein>
    <recommendedName>
        <fullName evidence="2 4">acylphosphatase</fullName>
        <ecNumber evidence="2 4">3.6.1.7</ecNumber>
    </recommendedName>
</protein>
<dbReference type="KEGG" id="mela:C6568_09045"/>